<feature type="compositionally biased region" description="Acidic residues" evidence="1">
    <location>
        <begin position="16"/>
        <end position="26"/>
    </location>
</feature>
<sequence length="148" mass="16301">MGENDHAERLAAQLEMAEDEDDDGEVTPDQVLVDDLVDVCLDADATDDAVVSATLEEVNAQLNLYRSGLSVEKALRRCDSGDDLPEVNADEPAKVRIHGSDESVVFDIGSSFTEDEILYLKFTDEERLRQLRDFANAHLKVSDDGGDE</sequence>
<gene>
    <name evidence="2" type="ORF">C472_05621</name>
</gene>
<evidence type="ECO:0000256" key="1">
    <source>
        <dbReference type="SAM" id="MobiDB-lite"/>
    </source>
</evidence>
<reference evidence="2 3" key="1">
    <citation type="journal article" date="2014" name="PLoS Genet.">
        <title>Phylogenetically driven sequencing of extremely halophilic archaea reveals strategies for static and dynamic osmo-response.</title>
        <authorList>
            <person name="Becker E.A."/>
            <person name="Seitzer P.M."/>
            <person name="Tritt A."/>
            <person name="Larsen D."/>
            <person name="Krusor M."/>
            <person name="Yao A.I."/>
            <person name="Wu D."/>
            <person name="Madern D."/>
            <person name="Eisen J.A."/>
            <person name="Darling A.E."/>
            <person name="Facciotti M.T."/>
        </authorList>
    </citation>
    <scope>NUCLEOTIDE SEQUENCE [LARGE SCALE GENOMIC DNA]</scope>
    <source>
        <strain evidence="2 3">DSM 14210</strain>
    </source>
</reference>
<name>M0DU32_9EURY</name>
<evidence type="ECO:0000313" key="3">
    <source>
        <dbReference type="Proteomes" id="UP000011523"/>
    </source>
</evidence>
<dbReference type="EMBL" id="AOJD01000031">
    <property type="protein sequence ID" value="ELZ38995.1"/>
    <property type="molecule type" value="Genomic_DNA"/>
</dbReference>
<protein>
    <submittedName>
        <fullName evidence="2">Uncharacterized protein</fullName>
    </submittedName>
</protein>
<keyword evidence="3" id="KW-1185">Reference proteome</keyword>
<comment type="caution">
    <text evidence="2">The sequence shown here is derived from an EMBL/GenBank/DDBJ whole genome shotgun (WGS) entry which is preliminary data.</text>
</comment>
<dbReference type="AlphaFoldDB" id="M0DU32"/>
<dbReference type="PATRIC" id="fig|1227485.3.peg.1079"/>
<accession>M0DU32</accession>
<proteinExistence type="predicted"/>
<organism evidence="2 3">
    <name type="scientific">Halorubrum tebenquichense DSM 14210</name>
    <dbReference type="NCBI Taxonomy" id="1227485"/>
    <lineage>
        <taxon>Archaea</taxon>
        <taxon>Methanobacteriati</taxon>
        <taxon>Methanobacteriota</taxon>
        <taxon>Stenosarchaea group</taxon>
        <taxon>Halobacteria</taxon>
        <taxon>Halobacteriales</taxon>
        <taxon>Haloferacaceae</taxon>
        <taxon>Halorubrum</taxon>
    </lineage>
</organism>
<evidence type="ECO:0000313" key="2">
    <source>
        <dbReference type="EMBL" id="ELZ38995.1"/>
    </source>
</evidence>
<dbReference type="RefSeq" id="WP_006628815.1">
    <property type="nucleotide sequence ID" value="NZ_AOJD01000031.1"/>
</dbReference>
<dbReference type="Proteomes" id="UP000011523">
    <property type="component" value="Unassembled WGS sequence"/>
</dbReference>
<feature type="region of interest" description="Disordered" evidence="1">
    <location>
        <begin position="1"/>
        <end position="27"/>
    </location>
</feature>